<dbReference type="InterPro" id="IPR000390">
    <property type="entry name" value="Small_drug/metabolite_transptr"/>
</dbReference>
<evidence type="ECO:0000256" key="9">
    <source>
        <dbReference type="ARBA" id="ARBA00023098"/>
    </source>
</evidence>
<protein>
    <submittedName>
        <fullName evidence="13">Integral membrane protein</fullName>
    </submittedName>
</protein>
<feature type="transmembrane region" description="Helical" evidence="11">
    <location>
        <begin position="259"/>
        <end position="277"/>
    </location>
</feature>
<dbReference type="PANTHER" id="PTHR30561">
    <property type="entry name" value="SMR FAMILY PROTON-DEPENDENT DRUG EFFLUX TRANSPORTER SUGE"/>
    <property type="match status" value="1"/>
</dbReference>
<keyword evidence="3" id="KW-0444">Lipid biosynthesis</keyword>
<proteinExistence type="predicted"/>
<evidence type="ECO:0000256" key="6">
    <source>
        <dbReference type="ARBA" id="ARBA00022692"/>
    </source>
</evidence>
<feature type="transmembrane region" description="Helical" evidence="11">
    <location>
        <begin position="88"/>
        <end position="108"/>
    </location>
</feature>
<evidence type="ECO:0000256" key="5">
    <source>
        <dbReference type="ARBA" id="ARBA00022556"/>
    </source>
</evidence>
<reference evidence="13" key="1">
    <citation type="submission" date="2018-06" db="EMBL/GenBank/DDBJ databases">
        <authorList>
            <person name="Zhirakovskaya E."/>
        </authorList>
    </citation>
    <scope>NUCLEOTIDE SEQUENCE</scope>
</reference>
<dbReference type="GO" id="GO:0009103">
    <property type="term" value="P:lipopolysaccharide biosynthetic process"/>
    <property type="evidence" value="ECO:0007669"/>
    <property type="project" value="UniProtKB-KW"/>
</dbReference>
<name>A0A3B0TMC6_9ZZZZ</name>
<dbReference type="InterPro" id="IPR000620">
    <property type="entry name" value="EamA_dom"/>
</dbReference>
<gene>
    <name evidence="13" type="ORF">MNBD_ALPHA09-1709</name>
</gene>
<feature type="transmembrane region" description="Helical" evidence="11">
    <location>
        <begin position="171"/>
        <end position="190"/>
    </location>
</feature>
<comment type="subcellular location">
    <subcellularLocation>
        <location evidence="1">Cell membrane</location>
        <topology evidence="1">Multi-pass membrane protein</topology>
    </subcellularLocation>
</comment>
<evidence type="ECO:0000259" key="12">
    <source>
        <dbReference type="Pfam" id="PF00892"/>
    </source>
</evidence>
<evidence type="ECO:0000256" key="4">
    <source>
        <dbReference type="ARBA" id="ARBA00022519"/>
    </source>
</evidence>
<dbReference type="EMBL" id="UOEM01000104">
    <property type="protein sequence ID" value="VAW17353.1"/>
    <property type="molecule type" value="Genomic_DNA"/>
</dbReference>
<feature type="transmembrane region" description="Helical" evidence="11">
    <location>
        <begin position="202"/>
        <end position="223"/>
    </location>
</feature>
<feature type="transmembrane region" description="Helical" evidence="11">
    <location>
        <begin position="62"/>
        <end position="82"/>
    </location>
</feature>
<dbReference type="PANTHER" id="PTHR30561:SF9">
    <property type="entry name" value="4-AMINO-4-DEOXY-L-ARABINOSE-PHOSPHOUNDECAPRENOL FLIPPASE SUBUNIT ARNF-RELATED"/>
    <property type="match status" value="1"/>
</dbReference>
<keyword evidence="2" id="KW-1003">Cell membrane</keyword>
<feature type="transmembrane region" description="Helical" evidence="11">
    <location>
        <begin position="235"/>
        <end position="253"/>
    </location>
</feature>
<dbReference type="Pfam" id="PF00892">
    <property type="entry name" value="EamA"/>
    <property type="match status" value="1"/>
</dbReference>
<dbReference type="SUPFAM" id="SSF103481">
    <property type="entry name" value="Multidrug resistance efflux transporter EmrE"/>
    <property type="match status" value="2"/>
</dbReference>
<evidence type="ECO:0000256" key="7">
    <source>
        <dbReference type="ARBA" id="ARBA00022985"/>
    </source>
</evidence>
<keyword evidence="5" id="KW-0441">Lipid A biosynthesis</keyword>
<dbReference type="GO" id="GO:0005886">
    <property type="term" value="C:plasma membrane"/>
    <property type="evidence" value="ECO:0007669"/>
    <property type="project" value="UniProtKB-SubCell"/>
</dbReference>
<evidence type="ECO:0000313" key="13">
    <source>
        <dbReference type="EMBL" id="VAW17353.1"/>
    </source>
</evidence>
<accession>A0A3B0TMC6</accession>
<dbReference type="InterPro" id="IPR037185">
    <property type="entry name" value="EmrE-like"/>
</dbReference>
<keyword evidence="8 11" id="KW-1133">Transmembrane helix</keyword>
<keyword evidence="9" id="KW-0443">Lipid metabolism</keyword>
<feature type="transmembrane region" description="Helical" evidence="11">
    <location>
        <begin position="115"/>
        <end position="135"/>
    </location>
</feature>
<evidence type="ECO:0000256" key="1">
    <source>
        <dbReference type="ARBA" id="ARBA00004651"/>
    </source>
</evidence>
<evidence type="ECO:0000256" key="10">
    <source>
        <dbReference type="ARBA" id="ARBA00023136"/>
    </source>
</evidence>
<keyword evidence="6 11" id="KW-0812">Transmembrane</keyword>
<feature type="domain" description="EamA" evidence="12">
    <location>
        <begin position="143"/>
        <end position="274"/>
    </location>
</feature>
<feature type="transmembrane region" description="Helical" evidence="11">
    <location>
        <begin position="141"/>
        <end position="159"/>
    </location>
</feature>
<dbReference type="GO" id="GO:0022857">
    <property type="term" value="F:transmembrane transporter activity"/>
    <property type="evidence" value="ECO:0007669"/>
    <property type="project" value="InterPro"/>
</dbReference>
<keyword evidence="10 11" id="KW-0472">Membrane</keyword>
<evidence type="ECO:0000256" key="2">
    <source>
        <dbReference type="ARBA" id="ARBA00022475"/>
    </source>
</evidence>
<dbReference type="AlphaFoldDB" id="A0A3B0TMC6"/>
<organism evidence="13">
    <name type="scientific">hydrothermal vent metagenome</name>
    <dbReference type="NCBI Taxonomy" id="652676"/>
    <lineage>
        <taxon>unclassified sequences</taxon>
        <taxon>metagenomes</taxon>
        <taxon>ecological metagenomes</taxon>
    </lineage>
</organism>
<feature type="transmembrane region" description="Helical" evidence="11">
    <location>
        <begin position="30"/>
        <end position="50"/>
    </location>
</feature>
<sequence length="278" mass="29269">MSEFALALVLAAAVLHAVWNAIIKSGDDKAVVMATISAVNVAVGLVLVFLVDLPAPESWPYLIASTLIHYFYYAFLVFSYRLGDLSQVYPIARGIVPVLVALGALVFVGETLPSTMWLGIFGVSFGIAVLSLAGWDKTSPAPVLAALGTGLIIAIYSVVDGIGVRLSQSPIGYIGWLFIGEIPVCLFVFFRRRGQWAKVSARVLFLGLFGGLCAALAYGLVLYAKTIAPLGAVSAVRESSVIVAALIGTLLLGEHHWRRRIGAAAIVGIGILIIAGSG</sequence>
<keyword evidence="4" id="KW-0997">Cell inner membrane</keyword>
<keyword evidence="7" id="KW-0448">Lipopolysaccharide biosynthesis</keyword>
<evidence type="ECO:0000256" key="3">
    <source>
        <dbReference type="ARBA" id="ARBA00022516"/>
    </source>
</evidence>
<dbReference type="Gene3D" id="1.10.3730.20">
    <property type="match status" value="1"/>
</dbReference>
<evidence type="ECO:0000256" key="11">
    <source>
        <dbReference type="SAM" id="Phobius"/>
    </source>
</evidence>
<evidence type="ECO:0000256" key="8">
    <source>
        <dbReference type="ARBA" id="ARBA00022989"/>
    </source>
</evidence>